<dbReference type="AlphaFoldDB" id="A0A2L1GMP9"/>
<keyword evidence="6" id="KW-1185">Reference proteome</keyword>
<name>A0A2L1GMP9_9BACT</name>
<evidence type="ECO:0000256" key="2">
    <source>
        <dbReference type="ARBA" id="ARBA00011771"/>
    </source>
</evidence>
<comment type="subunit">
    <text evidence="2">Heterodimer of a large and a small subunit.</text>
</comment>
<dbReference type="InterPro" id="IPR006311">
    <property type="entry name" value="TAT_signal"/>
</dbReference>
<dbReference type="SMART" id="SM00849">
    <property type="entry name" value="Lactamase_B"/>
    <property type="match status" value="1"/>
</dbReference>
<feature type="domain" description="Metallo-beta-lactamase" evidence="4">
    <location>
        <begin position="64"/>
        <end position="253"/>
    </location>
</feature>
<dbReference type="GO" id="GO:0051536">
    <property type="term" value="F:iron-sulfur cluster binding"/>
    <property type="evidence" value="ECO:0007669"/>
    <property type="project" value="UniProtKB-KW"/>
</dbReference>
<keyword evidence="3" id="KW-0479">Metal-binding</keyword>
<dbReference type="InterPro" id="IPR019546">
    <property type="entry name" value="TAT_signal_bac_arc"/>
</dbReference>
<gene>
    <name evidence="5" type="ORF">CAY53_05150</name>
</gene>
<dbReference type="PANTHER" id="PTHR30619">
    <property type="entry name" value="DNA INTERNALIZATION/COMPETENCE PROTEIN COMEC/REC2"/>
    <property type="match status" value="1"/>
</dbReference>
<comment type="subcellular location">
    <subcellularLocation>
        <location evidence="1">Cell envelope</location>
    </subcellularLocation>
</comment>
<proteinExistence type="predicted"/>
<dbReference type="InterPro" id="IPR036866">
    <property type="entry name" value="RibonucZ/Hydroxyglut_hydro"/>
</dbReference>
<dbReference type="InterPro" id="IPR001279">
    <property type="entry name" value="Metallo-B-lactamas"/>
</dbReference>
<dbReference type="NCBIfam" id="TIGR01409">
    <property type="entry name" value="TAT_signal_seq"/>
    <property type="match status" value="1"/>
</dbReference>
<dbReference type="InterPro" id="IPR052159">
    <property type="entry name" value="Competence_DNA_uptake"/>
</dbReference>
<evidence type="ECO:0000259" key="4">
    <source>
        <dbReference type="SMART" id="SM00849"/>
    </source>
</evidence>
<reference evidence="5 6" key="1">
    <citation type="journal article" date="2018" name="MBio">
        <title>Insights into the evolution of host association through the isolation and characterization of a novel human periodontal pathobiont, Desulfobulbus oralis.</title>
        <authorList>
            <person name="Cross K.L."/>
            <person name="Chirania P."/>
            <person name="Xiong W."/>
            <person name="Beall C.J."/>
            <person name="Elkins J.G."/>
            <person name="Giannone R.J."/>
            <person name="Griffen A.L."/>
            <person name="Guss A.M."/>
            <person name="Hettich R.L."/>
            <person name="Joshi S.S."/>
            <person name="Mokrzan E.M."/>
            <person name="Martin R.K."/>
            <person name="Zhulin I.B."/>
            <person name="Leys E.J."/>
            <person name="Podar M."/>
        </authorList>
    </citation>
    <scope>NUCLEOTIDE SEQUENCE [LARGE SCALE GENOMIC DNA]</scope>
    <source>
        <strain evidence="5 6">ORNL</strain>
    </source>
</reference>
<evidence type="ECO:0000256" key="1">
    <source>
        <dbReference type="ARBA" id="ARBA00004196"/>
    </source>
</evidence>
<dbReference type="PANTHER" id="PTHR30619:SF1">
    <property type="entry name" value="RECOMBINATION PROTEIN 2"/>
    <property type="match status" value="1"/>
</dbReference>
<dbReference type="KEGG" id="deo:CAY53_05150"/>
<keyword evidence="3" id="KW-0408">Iron</keyword>
<dbReference type="GO" id="GO:0030313">
    <property type="term" value="C:cell envelope"/>
    <property type="evidence" value="ECO:0007669"/>
    <property type="project" value="UniProtKB-SubCell"/>
</dbReference>
<protein>
    <recommendedName>
        <fullName evidence="4">Metallo-beta-lactamase domain-containing protein</fullName>
    </recommendedName>
</protein>
<evidence type="ECO:0000313" key="6">
    <source>
        <dbReference type="Proteomes" id="UP000239867"/>
    </source>
</evidence>
<dbReference type="EMBL" id="CP021255">
    <property type="protein sequence ID" value="AVD70943.1"/>
    <property type="molecule type" value="Genomic_DNA"/>
</dbReference>
<dbReference type="Proteomes" id="UP000239867">
    <property type="component" value="Chromosome"/>
</dbReference>
<sequence>MQARKRENHMSITRRDFIRYSTLTAAALATGTLGKDALAAEENAKAGNHHEWTVTQYNDESGRQGMFYTIQRKIDGQMIVIDGGNKENTEQVRNVIVNGGGHVAHWFLTHYHGDHVDAFNEIFADPQGINIDNIYATPLDPDVFAQVKKYWDTPESFIKFREITKGRENIHFLKRNQTLNIDNLRIDVLNAYDDIVYQYGSGDIPNNCSLMLKISGKMKSMLFCGDTHTDSLGAYLVQAYGKQLHADYVQTGHHGNASFPYSFYEVVAPTVALFDAPEWLMTGEKYTASVLKAQFAQDNVKVYDFTTAPNRLKLS</sequence>
<evidence type="ECO:0000256" key="3">
    <source>
        <dbReference type="ARBA" id="ARBA00023014"/>
    </source>
</evidence>
<dbReference type="PROSITE" id="PS51318">
    <property type="entry name" value="TAT"/>
    <property type="match status" value="1"/>
</dbReference>
<dbReference type="SUPFAM" id="SSF56281">
    <property type="entry name" value="Metallo-hydrolase/oxidoreductase"/>
    <property type="match status" value="1"/>
</dbReference>
<accession>A0A2L1GMP9</accession>
<keyword evidence="3" id="KW-0411">Iron-sulfur</keyword>
<dbReference type="OrthoDB" id="9803916at2"/>
<dbReference type="Gene3D" id="3.60.15.10">
    <property type="entry name" value="Ribonuclease Z/Hydroxyacylglutathione hydrolase-like"/>
    <property type="match status" value="1"/>
</dbReference>
<organism evidence="5 6">
    <name type="scientific">Desulfobulbus oralis</name>
    <dbReference type="NCBI Taxonomy" id="1986146"/>
    <lineage>
        <taxon>Bacteria</taxon>
        <taxon>Pseudomonadati</taxon>
        <taxon>Thermodesulfobacteriota</taxon>
        <taxon>Desulfobulbia</taxon>
        <taxon>Desulfobulbales</taxon>
        <taxon>Desulfobulbaceae</taxon>
        <taxon>Desulfobulbus</taxon>
    </lineage>
</organism>
<evidence type="ECO:0000313" key="5">
    <source>
        <dbReference type="EMBL" id="AVD70943.1"/>
    </source>
</evidence>